<comment type="caution">
    <text evidence="5">The sequence shown here is derived from an EMBL/GenBank/DDBJ whole genome shotgun (WGS) entry which is preliminary data.</text>
</comment>
<dbReference type="RefSeq" id="WP_224453795.1">
    <property type="nucleotide sequence ID" value="NZ_BAAAGG010000005.1"/>
</dbReference>
<dbReference type="EMBL" id="BAAAGG010000005">
    <property type="protein sequence ID" value="GAA0756846.1"/>
    <property type="molecule type" value="Genomic_DNA"/>
</dbReference>
<accession>A0ABN1K6Y3</accession>
<dbReference type="PANTHER" id="PTHR30024:SF47">
    <property type="entry name" value="TAURINE-BINDING PERIPLASMIC PROTEIN"/>
    <property type="match status" value="1"/>
</dbReference>
<evidence type="ECO:0000313" key="5">
    <source>
        <dbReference type="EMBL" id="GAA0756846.1"/>
    </source>
</evidence>
<dbReference type="CDD" id="cd13637">
    <property type="entry name" value="PBP2_Ca3427_like"/>
    <property type="match status" value="1"/>
</dbReference>
<evidence type="ECO:0000256" key="2">
    <source>
        <dbReference type="ARBA" id="ARBA00010742"/>
    </source>
</evidence>
<evidence type="ECO:0000256" key="1">
    <source>
        <dbReference type="ARBA" id="ARBA00004418"/>
    </source>
</evidence>
<organism evidence="5 6">
    <name type="scientific">Psychroflexus lacisalsi</name>
    <dbReference type="NCBI Taxonomy" id="503928"/>
    <lineage>
        <taxon>Bacteria</taxon>
        <taxon>Pseudomonadati</taxon>
        <taxon>Bacteroidota</taxon>
        <taxon>Flavobacteriia</taxon>
        <taxon>Flavobacteriales</taxon>
        <taxon>Flavobacteriaceae</taxon>
        <taxon>Psychroflexus</taxon>
    </lineage>
</organism>
<dbReference type="Proteomes" id="UP001500185">
    <property type="component" value="Unassembled WGS sequence"/>
</dbReference>
<feature type="domain" description="Ca3427-like PBP 2" evidence="4">
    <location>
        <begin position="93"/>
        <end position="179"/>
    </location>
</feature>
<evidence type="ECO:0000256" key="3">
    <source>
        <dbReference type="ARBA" id="ARBA00022729"/>
    </source>
</evidence>
<protein>
    <submittedName>
        <fullName evidence="5">Substrate-binding domain-containing protein</fullName>
    </submittedName>
</protein>
<evidence type="ECO:0000259" key="4">
    <source>
        <dbReference type="Pfam" id="PF22384"/>
    </source>
</evidence>
<reference evidence="5 6" key="1">
    <citation type="journal article" date="2019" name="Int. J. Syst. Evol. Microbiol.">
        <title>The Global Catalogue of Microorganisms (GCM) 10K type strain sequencing project: providing services to taxonomists for standard genome sequencing and annotation.</title>
        <authorList>
            <consortium name="The Broad Institute Genomics Platform"/>
            <consortium name="The Broad Institute Genome Sequencing Center for Infectious Disease"/>
            <person name="Wu L."/>
            <person name="Ma J."/>
        </authorList>
    </citation>
    <scope>NUCLEOTIDE SEQUENCE [LARGE SCALE GENOMIC DNA]</scope>
    <source>
        <strain evidence="5 6">JCM 16231</strain>
    </source>
</reference>
<dbReference type="InterPro" id="IPR054364">
    <property type="entry name" value="Ca3427-like_PBP2"/>
</dbReference>
<proteinExistence type="inferred from homology"/>
<name>A0ABN1K6Y3_9FLAO</name>
<dbReference type="SUPFAM" id="SSF53850">
    <property type="entry name" value="Periplasmic binding protein-like II"/>
    <property type="match status" value="1"/>
</dbReference>
<comment type="similarity">
    <text evidence="2">Belongs to the bacterial solute-binding protein SsuA/TauA family.</text>
</comment>
<evidence type="ECO:0000313" key="6">
    <source>
        <dbReference type="Proteomes" id="UP001500185"/>
    </source>
</evidence>
<keyword evidence="3" id="KW-0732">Signal</keyword>
<dbReference type="Gene3D" id="3.40.190.10">
    <property type="entry name" value="Periplasmic binding protein-like II"/>
    <property type="match status" value="2"/>
</dbReference>
<dbReference type="Pfam" id="PF22384">
    <property type="entry name" value="PBP2_Ca3427_like"/>
    <property type="match status" value="1"/>
</dbReference>
<sequence>MTKIKVGGVPEHFNLPWHLCIEDRNFEESGIDVTWTDFHGGTGEMSEALKNGDIDVAVMLTEGSIKEICDGSPFKIIQTYVKSPLMWGIHVHADSDFKKIEDLKNQTAAISRFGSGSHLMTYVHANHQNWNTSKLDFKTTQNLAGAKKSLTEGTSDYFLWEHFTTKPLVDNGIFRRLGDEPTPWPCFVIVTTDGFLEDNSEVIEKLLKPLNQKSKTLKSLNHIEELISKRYHLKIKDVKEWLKITEWSQHQLSENDVYFTQKKLKDLNLINQEKKYSEFIF</sequence>
<dbReference type="PANTHER" id="PTHR30024">
    <property type="entry name" value="ALIPHATIC SULFONATES-BINDING PROTEIN-RELATED"/>
    <property type="match status" value="1"/>
</dbReference>
<gene>
    <name evidence="5" type="ORF">GCM10009433_12550</name>
</gene>
<comment type="subcellular location">
    <subcellularLocation>
        <location evidence="1">Periplasm</location>
    </subcellularLocation>
</comment>
<keyword evidence="6" id="KW-1185">Reference proteome</keyword>